<sequence>MNPTDQVTAQLTLTSAPAADIHQSLGLFSASNLDFTALIAKAKLYALQGVAYARLQAIEIANRNLGTLAGADQQKIAVDKAMELYQVFELAVPILAATTLDDMLVRQVLTTAVKEAYSLVSSTLDGWTKQATTPPAATPAPDPLPSGPVVPSVPDTTFAPPVTNDSTLPQGGLS</sequence>
<dbReference type="RefSeq" id="WP_260560485.1">
    <property type="nucleotide sequence ID" value="NZ_BAABEC010000027.1"/>
</dbReference>
<evidence type="ECO:0008006" key="4">
    <source>
        <dbReference type="Google" id="ProtNLM"/>
    </source>
</evidence>
<proteinExistence type="predicted"/>
<feature type="compositionally biased region" description="Polar residues" evidence="1">
    <location>
        <begin position="163"/>
        <end position="174"/>
    </location>
</feature>
<name>A0ABY5YHC1_9DEIO</name>
<evidence type="ECO:0000256" key="1">
    <source>
        <dbReference type="SAM" id="MobiDB-lite"/>
    </source>
</evidence>
<keyword evidence="3" id="KW-1185">Reference proteome</keyword>
<evidence type="ECO:0000313" key="3">
    <source>
        <dbReference type="Proteomes" id="UP001060261"/>
    </source>
</evidence>
<protein>
    <recommendedName>
        <fullName evidence="4">Phasin family protein</fullName>
    </recommendedName>
</protein>
<evidence type="ECO:0000313" key="2">
    <source>
        <dbReference type="EMBL" id="UWX64210.1"/>
    </source>
</evidence>
<gene>
    <name evidence="2" type="ORF">N0D28_00590</name>
</gene>
<dbReference type="EMBL" id="CP104213">
    <property type="protein sequence ID" value="UWX64210.1"/>
    <property type="molecule type" value="Genomic_DNA"/>
</dbReference>
<organism evidence="2 3">
    <name type="scientific">Deinococcus rubellus</name>
    <dbReference type="NCBI Taxonomy" id="1889240"/>
    <lineage>
        <taxon>Bacteria</taxon>
        <taxon>Thermotogati</taxon>
        <taxon>Deinococcota</taxon>
        <taxon>Deinococci</taxon>
        <taxon>Deinococcales</taxon>
        <taxon>Deinococcaceae</taxon>
        <taxon>Deinococcus</taxon>
    </lineage>
</organism>
<feature type="compositionally biased region" description="Pro residues" evidence="1">
    <location>
        <begin position="136"/>
        <end position="148"/>
    </location>
</feature>
<reference evidence="2" key="1">
    <citation type="submission" date="2022-09" db="EMBL/GenBank/DDBJ databases">
        <title>genome sequence of Deinococcus rubellus.</title>
        <authorList>
            <person name="Srinivasan S."/>
        </authorList>
    </citation>
    <scope>NUCLEOTIDE SEQUENCE</scope>
    <source>
        <strain evidence="2">Ant6</strain>
    </source>
</reference>
<accession>A0ABY5YHC1</accession>
<feature type="region of interest" description="Disordered" evidence="1">
    <location>
        <begin position="130"/>
        <end position="174"/>
    </location>
</feature>
<dbReference type="Proteomes" id="UP001060261">
    <property type="component" value="Chromosome"/>
</dbReference>